<accession>A0AAN9BX98</accession>
<dbReference type="Proteomes" id="UP001374579">
    <property type="component" value="Unassembled WGS sequence"/>
</dbReference>
<keyword evidence="3" id="KW-0732">Signal</keyword>
<keyword evidence="2" id="KW-1133">Transmembrane helix</keyword>
<evidence type="ECO:0000259" key="4">
    <source>
        <dbReference type="PROSITE" id="PS50835"/>
    </source>
</evidence>
<feature type="transmembrane region" description="Helical" evidence="2">
    <location>
        <begin position="527"/>
        <end position="549"/>
    </location>
</feature>
<proteinExistence type="predicted"/>
<keyword evidence="6" id="KW-1185">Reference proteome</keyword>
<comment type="caution">
    <text evidence="5">The sequence shown here is derived from an EMBL/GenBank/DDBJ whole genome shotgun (WGS) entry which is preliminary data.</text>
</comment>
<feature type="region of interest" description="Disordered" evidence="1">
    <location>
        <begin position="564"/>
        <end position="588"/>
    </location>
</feature>
<evidence type="ECO:0000256" key="3">
    <source>
        <dbReference type="SAM" id="SignalP"/>
    </source>
</evidence>
<keyword evidence="2" id="KW-0812">Transmembrane</keyword>
<feature type="chain" id="PRO_5043008975" description="Ig-like domain-containing protein" evidence="3">
    <location>
        <begin position="23"/>
        <end position="661"/>
    </location>
</feature>
<dbReference type="PROSITE" id="PS50835">
    <property type="entry name" value="IG_LIKE"/>
    <property type="match status" value="1"/>
</dbReference>
<name>A0AAN9BX98_9CAEN</name>
<evidence type="ECO:0000256" key="1">
    <source>
        <dbReference type="SAM" id="MobiDB-lite"/>
    </source>
</evidence>
<dbReference type="InterPro" id="IPR007110">
    <property type="entry name" value="Ig-like_dom"/>
</dbReference>
<gene>
    <name evidence="5" type="ORF">V1264_000479</name>
</gene>
<evidence type="ECO:0000313" key="5">
    <source>
        <dbReference type="EMBL" id="KAK7114416.1"/>
    </source>
</evidence>
<protein>
    <recommendedName>
        <fullName evidence="4">Ig-like domain-containing protein</fullName>
    </recommendedName>
</protein>
<feature type="signal peptide" evidence="3">
    <location>
        <begin position="1"/>
        <end position="22"/>
    </location>
</feature>
<dbReference type="SUPFAM" id="SSF48726">
    <property type="entry name" value="Immunoglobulin"/>
    <property type="match status" value="1"/>
</dbReference>
<feature type="domain" description="Ig-like" evidence="4">
    <location>
        <begin position="263"/>
        <end position="418"/>
    </location>
</feature>
<evidence type="ECO:0000313" key="6">
    <source>
        <dbReference type="Proteomes" id="UP001374579"/>
    </source>
</evidence>
<sequence length="661" mass="72292">MFITRRISCVIVFCTSVAVVKGLSLEPCSDGVFEVVDHATNELTCSDDISRLRPWSWTLTTKETLSFQIGSCRQRFSWILLFSCSTSTSSSSVFHLSRQAENTTVLVISTTVDNYVLSGRSFLNGASVFENSSISCTVGNKVARCTTDFVHPVQNASCSVKFNADTSPWSVVSHCDVSRTFSAMGRYICRLFSSARGETPSPTGLNVSMTTIPIETGNDVSGSCDLTLPLPSSDGLYAFSVEITPGREKFEASFIGTNQIRKPSTAALSHNCPSSVKEGDDVMCLCSANDVGSPPGKVQWTISDTDWLSLSNVAREGRHLFTCRLVWNGQTIKSLTYTLDVIWPPSTSPMHNCPKYTTVGSNLHCNCVTTDAGQPRARFQWDLTGSSVLNISDVSQEDAGKTFTCRMTWNGKVMRVVTYKPQVYRQSYKPSSPLSHTCPPYVIERSNLDCSCVTDDVGNPPATLYWITTNSTRLTRHDVQRDDAGTKFTCQLAWNGSIVTSLDYALSIVSDNDSAEQAHRRGLATGLGSGLAVAAVLAVVVLVSVCLLWRRGWVLPCSAAPNTKETRATVGPRRKAMVHDQQQRTRQSDLLQATAGETSNVYDACDTSQTGVQAPYETLTMQYEPKKTKKRKTKSKGQTNSAITQEDGGATYENVAMQQRH</sequence>
<keyword evidence="2" id="KW-0472">Membrane</keyword>
<dbReference type="EMBL" id="JBAMIC010000001">
    <property type="protein sequence ID" value="KAK7114416.1"/>
    <property type="molecule type" value="Genomic_DNA"/>
</dbReference>
<feature type="compositionally biased region" description="Basic and acidic residues" evidence="1">
    <location>
        <begin position="577"/>
        <end position="587"/>
    </location>
</feature>
<dbReference type="InterPro" id="IPR036179">
    <property type="entry name" value="Ig-like_dom_sf"/>
</dbReference>
<evidence type="ECO:0000256" key="2">
    <source>
        <dbReference type="SAM" id="Phobius"/>
    </source>
</evidence>
<organism evidence="5 6">
    <name type="scientific">Littorina saxatilis</name>
    <dbReference type="NCBI Taxonomy" id="31220"/>
    <lineage>
        <taxon>Eukaryota</taxon>
        <taxon>Metazoa</taxon>
        <taxon>Spiralia</taxon>
        <taxon>Lophotrochozoa</taxon>
        <taxon>Mollusca</taxon>
        <taxon>Gastropoda</taxon>
        <taxon>Caenogastropoda</taxon>
        <taxon>Littorinimorpha</taxon>
        <taxon>Littorinoidea</taxon>
        <taxon>Littorinidae</taxon>
        <taxon>Littorina</taxon>
    </lineage>
</organism>
<feature type="region of interest" description="Disordered" evidence="1">
    <location>
        <begin position="624"/>
        <end position="661"/>
    </location>
</feature>
<dbReference type="AlphaFoldDB" id="A0AAN9BX98"/>
<reference evidence="5 6" key="1">
    <citation type="submission" date="2024-02" db="EMBL/GenBank/DDBJ databases">
        <title>Chromosome-scale genome assembly of the rough periwinkle Littorina saxatilis.</title>
        <authorList>
            <person name="De Jode A."/>
            <person name="Faria R."/>
            <person name="Formenti G."/>
            <person name="Sims Y."/>
            <person name="Smith T.P."/>
            <person name="Tracey A."/>
            <person name="Wood J.M.D."/>
            <person name="Zagrodzka Z.B."/>
            <person name="Johannesson K."/>
            <person name="Butlin R.K."/>
            <person name="Leder E.H."/>
        </authorList>
    </citation>
    <scope>NUCLEOTIDE SEQUENCE [LARGE SCALE GENOMIC DNA]</scope>
    <source>
        <strain evidence="5">Snail1</strain>
        <tissue evidence="5">Muscle</tissue>
    </source>
</reference>